<dbReference type="Proteomes" id="UP000823775">
    <property type="component" value="Unassembled WGS sequence"/>
</dbReference>
<evidence type="ECO:0000259" key="8">
    <source>
        <dbReference type="Pfam" id="PF04563"/>
    </source>
</evidence>
<keyword evidence="6" id="KW-0804">Transcription</keyword>
<dbReference type="Gene3D" id="2.40.50.150">
    <property type="match status" value="1"/>
</dbReference>
<accession>A0ABS8VD31</accession>
<evidence type="ECO:0000259" key="7">
    <source>
        <dbReference type="Pfam" id="PF00562"/>
    </source>
</evidence>
<organism evidence="9 10">
    <name type="scientific">Datura stramonium</name>
    <name type="common">Jimsonweed</name>
    <name type="synonym">Common thornapple</name>
    <dbReference type="NCBI Taxonomy" id="4076"/>
    <lineage>
        <taxon>Eukaryota</taxon>
        <taxon>Viridiplantae</taxon>
        <taxon>Streptophyta</taxon>
        <taxon>Embryophyta</taxon>
        <taxon>Tracheophyta</taxon>
        <taxon>Spermatophyta</taxon>
        <taxon>Magnoliopsida</taxon>
        <taxon>eudicotyledons</taxon>
        <taxon>Gunneridae</taxon>
        <taxon>Pentapetalae</taxon>
        <taxon>asterids</taxon>
        <taxon>lamiids</taxon>
        <taxon>Solanales</taxon>
        <taxon>Solanaceae</taxon>
        <taxon>Solanoideae</taxon>
        <taxon>Datureae</taxon>
        <taxon>Datura</taxon>
    </lineage>
</organism>
<keyword evidence="3 9" id="KW-0240">DNA-directed RNA polymerase</keyword>
<dbReference type="GO" id="GO:0000428">
    <property type="term" value="C:DNA-directed RNA polymerase complex"/>
    <property type="evidence" value="ECO:0007669"/>
    <property type="project" value="UniProtKB-KW"/>
</dbReference>
<proteinExistence type="inferred from homology"/>
<name>A0ABS8VD31_DATST</name>
<reference evidence="9 10" key="1">
    <citation type="journal article" date="2021" name="BMC Genomics">
        <title>Datura genome reveals duplications of psychoactive alkaloid biosynthetic genes and high mutation rate following tissue culture.</title>
        <authorList>
            <person name="Rajewski A."/>
            <person name="Carter-House D."/>
            <person name="Stajich J."/>
            <person name="Litt A."/>
        </authorList>
    </citation>
    <scope>NUCLEOTIDE SEQUENCE [LARGE SCALE GENOMIC DNA]</scope>
    <source>
        <strain evidence="9">AR-01</strain>
    </source>
</reference>
<evidence type="ECO:0000256" key="3">
    <source>
        <dbReference type="ARBA" id="ARBA00022478"/>
    </source>
</evidence>
<dbReference type="Pfam" id="PF00562">
    <property type="entry name" value="RNA_pol_Rpb2_6"/>
    <property type="match status" value="1"/>
</dbReference>
<keyword evidence="5" id="KW-0548">Nucleotidyltransferase</keyword>
<gene>
    <name evidence="9" type="primary">NRPD2A_3</name>
    <name evidence="9" type="ORF">HAX54_032073</name>
</gene>
<evidence type="ECO:0000256" key="2">
    <source>
        <dbReference type="ARBA" id="ARBA00012418"/>
    </source>
</evidence>
<evidence type="ECO:0000256" key="4">
    <source>
        <dbReference type="ARBA" id="ARBA00022679"/>
    </source>
</evidence>
<dbReference type="SUPFAM" id="SSF64484">
    <property type="entry name" value="beta and beta-prime subunits of DNA dependent RNA-polymerase"/>
    <property type="match status" value="2"/>
</dbReference>
<dbReference type="InterPro" id="IPR015712">
    <property type="entry name" value="DNA-dir_RNA_pol_su2"/>
</dbReference>
<comment type="caution">
    <text evidence="9">The sequence shown here is derived from an EMBL/GenBank/DDBJ whole genome shotgun (WGS) entry which is preliminary data.</text>
</comment>
<dbReference type="InterPro" id="IPR007120">
    <property type="entry name" value="DNA-dir_RNAP_su2_dom"/>
</dbReference>
<evidence type="ECO:0000256" key="5">
    <source>
        <dbReference type="ARBA" id="ARBA00022695"/>
    </source>
</evidence>
<dbReference type="InterPro" id="IPR037033">
    <property type="entry name" value="DNA-dir_RNAP_su2_hyb_sf"/>
</dbReference>
<evidence type="ECO:0000256" key="1">
    <source>
        <dbReference type="ARBA" id="ARBA00006835"/>
    </source>
</evidence>
<evidence type="ECO:0000313" key="9">
    <source>
        <dbReference type="EMBL" id="MCD9644095.1"/>
    </source>
</evidence>
<dbReference type="PROSITE" id="PS01166">
    <property type="entry name" value="RNA_POL_BETA"/>
    <property type="match status" value="1"/>
</dbReference>
<keyword evidence="10" id="KW-1185">Reference proteome</keyword>
<comment type="similarity">
    <text evidence="1">Belongs to the RNA polymerase beta chain family.</text>
</comment>
<dbReference type="Gene3D" id="3.90.1100.10">
    <property type="match status" value="1"/>
</dbReference>
<dbReference type="InterPro" id="IPR007644">
    <property type="entry name" value="RNA_pol_bsu_protrusion"/>
</dbReference>
<feature type="domain" description="DNA-directed RNA polymerase subunit 2 hybrid-binding" evidence="7">
    <location>
        <begin position="21"/>
        <end position="207"/>
    </location>
</feature>
<dbReference type="PANTHER" id="PTHR20856">
    <property type="entry name" value="DNA-DIRECTED RNA POLYMERASE I SUBUNIT 2"/>
    <property type="match status" value="1"/>
</dbReference>
<dbReference type="Pfam" id="PF04563">
    <property type="entry name" value="RNA_pol_Rpb2_1"/>
    <property type="match status" value="1"/>
</dbReference>
<protein>
    <recommendedName>
        <fullName evidence="2">DNA-directed RNA polymerase</fullName>
        <ecNumber evidence="2">2.7.7.6</ecNumber>
    </recommendedName>
</protein>
<dbReference type="InterPro" id="IPR014724">
    <property type="entry name" value="RNA_pol_RPB2_OB-fold"/>
</dbReference>
<evidence type="ECO:0000313" key="10">
    <source>
        <dbReference type="Proteomes" id="UP000823775"/>
    </source>
</evidence>
<feature type="domain" description="RNA polymerase beta subunit protrusion" evidence="8">
    <location>
        <begin position="287"/>
        <end position="458"/>
    </location>
</feature>
<keyword evidence="4" id="KW-0808">Transferase</keyword>
<evidence type="ECO:0000256" key="6">
    <source>
        <dbReference type="ARBA" id="ARBA00023163"/>
    </source>
</evidence>
<dbReference type="EMBL" id="JACEIK010004073">
    <property type="protein sequence ID" value="MCD9644095.1"/>
    <property type="molecule type" value="Genomic_DNA"/>
</dbReference>
<sequence length="462" mass="52052">MLSNSLGKPKCAGHQKGMLPRPEYYNGQCDIVAVNVHLGYSQEDSLVMNRASLERDMFRSEHVRSYKAENKIGQVNNLDDDGFPFIGANLQSGDVIIGKYAESGADHSVKMKHTKNSMVQKVFLSANDEGKNFMIVSPRQVRSPCLGDKFSSMHGQKGVLGYLESQENFPFIVQGIVPDIVINPHAFPSRKTPGQLLEAALGEGFQGLEALHSDDNFCFHGRSGGCSSNRSTMIEFDMDGVFEVDNDDWDEDENDNIDVPSIKELGECFLRNFCQKASTGFFEKYGVISHQINSYNDFIKYEIQRVFNSVGKIHVEPGYDPSKKGEGDWKHASVKFGKVTLERSKFWTGGKVFCGWWERVPGLVATHARLQNMTYSARIMVETHVKVYIKKLVRSDKFKTGVECFVDKECVMEDKRDVLIGRIPMMVNSELCWMSGVDKPDCEFDHRGYFIVKGAEKVRSSC</sequence>
<dbReference type="EC" id="2.7.7.6" evidence="2"/>
<dbReference type="InterPro" id="IPR007121">
    <property type="entry name" value="RNA_pol_bsu_CS"/>
</dbReference>
<dbReference type="Gene3D" id="2.40.270.10">
    <property type="entry name" value="DNA-directed RNA polymerase, subunit 2, domain 6"/>
    <property type="match status" value="1"/>
</dbReference>